<evidence type="ECO:0000313" key="3">
    <source>
        <dbReference type="Proteomes" id="UP000694888"/>
    </source>
</evidence>
<keyword evidence="3" id="KW-1185">Reference proteome</keyword>
<evidence type="ECO:0000256" key="1">
    <source>
        <dbReference type="SAM" id="MobiDB-lite"/>
    </source>
</evidence>
<feature type="compositionally biased region" description="Polar residues" evidence="1">
    <location>
        <begin position="48"/>
        <end position="69"/>
    </location>
</feature>
<feature type="domain" description="F-box" evidence="2">
    <location>
        <begin position="88"/>
        <end position="134"/>
    </location>
</feature>
<feature type="compositionally biased region" description="Polar residues" evidence="1">
    <location>
        <begin position="1"/>
        <end position="10"/>
    </location>
</feature>
<dbReference type="GeneID" id="101855085"/>
<dbReference type="Gene3D" id="1.20.1280.50">
    <property type="match status" value="1"/>
</dbReference>
<evidence type="ECO:0000313" key="4">
    <source>
        <dbReference type="RefSeq" id="XP_005093563.2"/>
    </source>
</evidence>
<dbReference type="Proteomes" id="UP000694888">
    <property type="component" value="Unplaced"/>
</dbReference>
<gene>
    <name evidence="4" type="primary">LOC101855085</name>
</gene>
<dbReference type="PROSITE" id="PS50181">
    <property type="entry name" value="FBOX"/>
    <property type="match status" value="1"/>
</dbReference>
<dbReference type="InterPro" id="IPR001810">
    <property type="entry name" value="F-box_dom"/>
</dbReference>
<reference evidence="4" key="1">
    <citation type="submission" date="2025-08" db="UniProtKB">
        <authorList>
            <consortium name="RefSeq"/>
        </authorList>
    </citation>
    <scope>IDENTIFICATION</scope>
</reference>
<sequence>MAASTNAQQQHRTKLTEYLHSQAKPVHLESSVKRDSDRRAQRQSSSSKGLRNSQRTKPSLPNNKSQNISGHLRLPSIPKLPGNGRPRKATIESLPNEILSMIFWKLKIGDLIVASQVCRRWNFVACDNLLWKQYYAKFAGPVEKEKEASMPVHQLDSGCWKYLCLKRCKVKRDQIYLKKWKKPDSYTGLKQRPELSLGKVGVRFDLSFTDAQGVEHPMNQSDIFWMSMSCTIRWYDLVFPDFKDIHGLKIHACSPLMFYGPSKPAKDGIIQRSLLLELKGSLRNKMSGLKPLTSDNHIELYQLSSGFILGKYLAGGDIAFIATTFHYQNFVSRCLCGSADRSWAPPERVAFEDDIDSQYGLHGYTCILLLRNMRQKILECKFTDLYTRRESVANGFATFVPVKKDDKLTHCACLKDINFPWKTALFKGIMQNVCILDMTLLEESGEPFWTVSSLVEIQNSSETNQFDFDPNAYQSINYEDPTGKVHFEIGQLDDGLQYLCEAKISLSVPAINKYFRTSY</sequence>
<protein>
    <submittedName>
        <fullName evidence="4">F-box only protein 15</fullName>
    </submittedName>
</protein>
<dbReference type="SMART" id="SM00256">
    <property type="entry name" value="FBOX"/>
    <property type="match status" value="1"/>
</dbReference>
<name>A0ABM0JH54_APLCA</name>
<dbReference type="PANTHER" id="PTHR46731:SF1">
    <property type="entry name" value="F-BOX ONLY PROTEIN 15"/>
    <property type="match status" value="1"/>
</dbReference>
<dbReference type="RefSeq" id="XP_005093563.2">
    <property type="nucleotide sequence ID" value="XM_005093506.3"/>
</dbReference>
<dbReference type="Pfam" id="PF12937">
    <property type="entry name" value="F-box-like"/>
    <property type="match status" value="1"/>
</dbReference>
<dbReference type="SUPFAM" id="SSF81383">
    <property type="entry name" value="F-box domain"/>
    <property type="match status" value="1"/>
</dbReference>
<feature type="region of interest" description="Disordered" evidence="1">
    <location>
        <begin position="1"/>
        <end position="88"/>
    </location>
</feature>
<proteinExistence type="predicted"/>
<accession>A0ABM0JH54</accession>
<dbReference type="InterPro" id="IPR036047">
    <property type="entry name" value="F-box-like_dom_sf"/>
</dbReference>
<organism evidence="3 4">
    <name type="scientific">Aplysia californica</name>
    <name type="common">California sea hare</name>
    <dbReference type="NCBI Taxonomy" id="6500"/>
    <lineage>
        <taxon>Eukaryota</taxon>
        <taxon>Metazoa</taxon>
        <taxon>Spiralia</taxon>
        <taxon>Lophotrochozoa</taxon>
        <taxon>Mollusca</taxon>
        <taxon>Gastropoda</taxon>
        <taxon>Heterobranchia</taxon>
        <taxon>Euthyneura</taxon>
        <taxon>Tectipleura</taxon>
        <taxon>Aplysiida</taxon>
        <taxon>Aplysioidea</taxon>
        <taxon>Aplysiidae</taxon>
        <taxon>Aplysia</taxon>
    </lineage>
</organism>
<evidence type="ECO:0000259" key="2">
    <source>
        <dbReference type="PROSITE" id="PS50181"/>
    </source>
</evidence>
<feature type="compositionally biased region" description="Basic and acidic residues" evidence="1">
    <location>
        <begin position="26"/>
        <end position="40"/>
    </location>
</feature>
<dbReference type="PANTHER" id="PTHR46731">
    <property type="entry name" value="F-BOX ONLY PROTEIN 15"/>
    <property type="match status" value="1"/>
</dbReference>